<dbReference type="GO" id="GO:0001708">
    <property type="term" value="P:cell fate specification"/>
    <property type="evidence" value="ECO:0007669"/>
    <property type="project" value="TreeGrafter"/>
</dbReference>
<dbReference type="PANTHER" id="PTHR11267:SF201">
    <property type="entry name" value="T-BOX DOMAIN-CONTAINING PROTEIN"/>
    <property type="match status" value="1"/>
</dbReference>
<dbReference type="GO" id="GO:0045893">
    <property type="term" value="P:positive regulation of DNA-templated transcription"/>
    <property type="evidence" value="ECO:0007669"/>
    <property type="project" value="InterPro"/>
</dbReference>
<evidence type="ECO:0000313" key="8">
    <source>
        <dbReference type="Proteomes" id="UP000828390"/>
    </source>
</evidence>
<accession>A0A9D4BY31</accession>
<dbReference type="GO" id="GO:0000785">
    <property type="term" value="C:chromatin"/>
    <property type="evidence" value="ECO:0007669"/>
    <property type="project" value="TreeGrafter"/>
</dbReference>
<dbReference type="PROSITE" id="PS50252">
    <property type="entry name" value="TBOX_3"/>
    <property type="match status" value="1"/>
</dbReference>
<evidence type="ECO:0000256" key="1">
    <source>
        <dbReference type="ARBA" id="ARBA00023015"/>
    </source>
</evidence>
<dbReference type="InterPro" id="IPR036960">
    <property type="entry name" value="T-box_sf"/>
</dbReference>
<keyword evidence="1" id="KW-0805">Transcription regulation</keyword>
<dbReference type="PANTHER" id="PTHR11267">
    <property type="entry name" value="T-BOX PROTEIN-RELATED"/>
    <property type="match status" value="1"/>
</dbReference>
<evidence type="ECO:0000313" key="7">
    <source>
        <dbReference type="EMBL" id="KAH3713120.1"/>
    </source>
</evidence>
<dbReference type="SUPFAM" id="SSF49417">
    <property type="entry name" value="p53-like transcription factors"/>
    <property type="match status" value="1"/>
</dbReference>
<evidence type="ECO:0000256" key="2">
    <source>
        <dbReference type="ARBA" id="ARBA00023125"/>
    </source>
</evidence>
<reference evidence="7" key="1">
    <citation type="journal article" date="2019" name="bioRxiv">
        <title>The Genome of the Zebra Mussel, Dreissena polymorpha: A Resource for Invasive Species Research.</title>
        <authorList>
            <person name="McCartney M.A."/>
            <person name="Auch B."/>
            <person name="Kono T."/>
            <person name="Mallez S."/>
            <person name="Zhang Y."/>
            <person name="Obille A."/>
            <person name="Becker A."/>
            <person name="Abrahante J.E."/>
            <person name="Garbe J."/>
            <person name="Badalamenti J.P."/>
            <person name="Herman A."/>
            <person name="Mangelson H."/>
            <person name="Liachko I."/>
            <person name="Sullivan S."/>
            <person name="Sone E.D."/>
            <person name="Koren S."/>
            <person name="Silverstein K.A.T."/>
            <person name="Beckman K.B."/>
            <person name="Gohl D.M."/>
        </authorList>
    </citation>
    <scope>NUCLEOTIDE SEQUENCE</scope>
    <source>
        <strain evidence="7">Duluth1</strain>
        <tissue evidence="7">Whole animal</tissue>
    </source>
</reference>
<protein>
    <recommendedName>
        <fullName evidence="6">T-box domain-containing protein</fullName>
    </recommendedName>
</protein>
<dbReference type="Proteomes" id="UP000828390">
    <property type="component" value="Unassembled WGS sequence"/>
</dbReference>
<dbReference type="InterPro" id="IPR001699">
    <property type="entry name" value="TF_T-box"/>
</dbReference>
<organism evidence="7 8">
    <name type="scientific">Dreissena polymorpha</name>
    <name type="common">Zebra mussel</name>
    <name type="synonym">Mytilus polymorpha</name>
    <dbReference type="NCBI Taxonomy" id="45954"/>
    <lineage>
        <taxon>Eukaryota</taxon>
        <taxon>Metazoa</taxon>
        <taxon>Spiralia</taxon>
        <taxon>Lophotrochozoa</taxon>
        <taxon>Mollusca</taxon>
        <taxon>Bivalvia</taxon>
        <taxon>Autobranchia</taxon>
        <taxon>Heteroconchia</taxon>
        <taxon>Euheterodonta</taxon>
        <taxon>Imparidentia</taxon>
        <taxon>Neoheterodontei</taxon>
        <taxon>Myida</taxon>
        <taxon>Dreissenoidea</taxon>
        <taxon>Dreissenidae</taxon>
        <taxon>Dreissena</taxon>
    </lineage>
</organism>
<keyword evidence="8" id="KW-1185">Reference proteome</keyword>
<dbReference type="GO" id="GO:0000978">
    <property type="term" value="F:RNA polymerase II cis-regulatory region sequence-specific DNA binding"/>
    <property type="evidence" value="ECO:0007669"/>
    <property type="project" value="InterPro"/>
</dbReference>
<dbReference type="EMBL" id="JAIWYP010000014">
    <property type="protein sequence ID" value="KAH3713120.1"/>
    <property type="molecule type" value="Genomic_DNA"/>
</dbReference>
<dbReference type="Gene3D" id="2.60.40.820">
    <property type="entry name" value="Transcription factor, T-box"/>
    <property type="match status" value="1"/>
</dbReference>
<dbReference type="InterPro" id="IPR046360">
    <property type="entry name" value="T-box_DNA-bd"/>
</dbReference>
<dbReference type="AlphaFoldDB" id="A0A9D4BY31"/>
<dbReference type="Pfam" id="PF00907">
    <property type="entry name" value="T-box"/>
    <property type="match status" value="1"/>
</dbReference>
<sequence length="55" mass="6301">MHKYQPRIHVIQVDACAPEDQKSLQTHSFPETQFIAVTAYQNTDVSEENDLISLI</sequence>
<feature type="domain" description="T-box" evidence="6">
    <location>
        <begin position="1"/>
        <end position="47"/>
    </location>
</feature>
<reference evidence="7" key="2">
    <citation type="submission" date="2020-11" db="EMBL/GenBank/DDBJ databases">
        <authorList>
            <person name="McCartney M.A."/>
            <person name="Auch B."/>
            <person name="Kono T."/>
            <person name="Mallez S."/>
            <person name="Becker A."/>
            <person name="Gohl D.M."/>
            <person name="Silverstein K.A.T."/>
            <person name="Koren S."/>
            <person name="Bechman K.B."/>
            <person name="Herman A."/>
            <person name="Abrahante J.E."/>
            <person name="Garbe J."/>
        </authorList>
    </citation>
    <scope>NUCLEOTIDE SEQUENCE</scope>
    <source>
        <strain evidence="7">Duluth1</strain>
        <tissue evidence="7">Whole animal</tissue>
    </source>
</reference>
<evidence type="ECO:0000256" key="3">
    <source>
        <dbReference type="ARBA" id="ARBA00023163"/>
    </source>
</evidence>
<name>A0A9D4BY31_DREPO</name>
<dbReference type="InterPro" id="IPR008967">
    <property type="entry name" value="p53-like_TF_DNA-bd_sf"/>
</dbReference>
<keyword evidence="3" id="KW-0804">Transcription</keyword>
<keyword evidence="2 5" id="KW-0238">DNA-binding</keyword>
<keyword evidence="4 5" id="KW-0539">Nucleus</keyword>
<comment type="subcellular location">
    <subcellularLocation>
        <location evidence="5">Nucleus</location>
    </subcellularLocation>
</comment>
<dbReference type="GO" id="GO:0000981">
    <property type="term" value="F:DNA-binding transcription factor activity, RNA polymerase II-specific"/>
    <property type="evidence" value="ECO:0007669"/>
    <property type="project" value="TreeGrafter"/>
</dbReference>
<evidence type="ECO:0000256" key="5">
    <source>
        <dbReference type="PROSITE-ProRule" id="PRU00201"/>
    </source>
</evidence>
<comment type="caution">
    <text evidence="5">Lacks conserved residue(s) required for the propagation of feature annotation.</text>
</comment>
<evidence type="ECO:0000259" key="6">
    <source>
        <dbReference type="PROSITE" id="PS50252"/>
    </source>
</evidence>
<gene>
    <name evidence="7" type="ORF">DPMN_072886</name>
</gene>
<proteinExistence type="predicted"/>
<comment type="caution">
    <text evidence="7">The sequence shown here is derived from an EMBL/GenBank/DDBJ whole genome shotgun (WGS) entry which is preliminary data.</text>
</comment>
<evidence type="ECO:0000256" key="4">
    <source>
        <dbReference type="ARBA" id="ARBA00023242"/>
    </source>
</evidence>
<dbReference type="GO" id="GO:0005634">
    <property type="term" value="C:nucleus"/>
    <property type="evidence" value="ECO:0007669"/>
    <property type="project" value="UniProtKB-SubCell"/>
</dbReference>